<dbReference type="Gene3D" id="6.10.140.1330">
    <property type="match status" value="1"/>
</dbReference>
<keyword evidence="9" id="KW-0739">Sodium transport</keyword>
<feature type="domain" description="Cation/H+ exchanger transmembrane" evidence="13">
    <location>
        <begin position="67"/>
        <end position="482"/>
    </location>
</feature>
<dbReference type="OrthoDB" id="441412at2759"/>
<evidence type="ECO:0000256" key="6">
    <source>
        <dbReference type="ARBA" id="ARBA00023053"/>
    </source>
</evidence>
<reference evidence="14 15" key="1">
    <citation type="journal article" date="2015" name="Plant Cell">
        <title>Oil accumulation by the oleaginous diatom Fistulifera solaris as revealed by the genome and transcriptome.</title>
        <authorList>
            <person name="Tanaka T."/>
            <person name="Maeda Y."/>
            <person name="Veluchamy A."/>
            <person name="Tanaka M."/>
            <person name="Abida H."/>
            <person name="Marechal E."/>
            <person name="Bowler C."/>
            <person name="Muto M."/>
            <person name="Sunaga Y."/>
            <person name="Tanaka M."/>
            <person name="Yoshino T."/>
            <person name="Taniguchi T."/>
            <person name="Fukuda Y."/>
            <person name="Nemoto M."/>
            <person name="Matsumoto M."/>
            <person name="Wong P.S."/>
            <person name="Aburatani S."/>
            <person name="Fujibuchi W."/>
        </authorList>
    </citation>
    <scope>NUCLEOTIDE SEQUENCE [LARGE SCALE GENOMIC DNA]</scope>
    <source>
        <strain evidence="14 15">JPCC DA0580</strain>
    </source>
</reference>
<dbReference type="PANTHER" id="PTHR10110:SF86">
    <property type="entry name" value="SODIUM_HYDROGEN EXCHANGER 7"/>
    <property type="match status" value="1"/>
</dbReference>
<feature type="transmembrane region" description="Helical" evidence="11">
    <location>
        <begin position="351"/>
        <end position="370"/>
    </location>
</feature>
<dbReference type="Pfam" id="PF00999">
    <property type="entry name" value="Na_H_Exchanger"/>
    <property type="match status" value="1"/>
</dbReference>
<keyword evidence="3" id="KW-1003">Cell membrane</keyword>
<keyword evidence="6" id="KW-0915">Sodium</keyword>
<dbReference type="EMBL" id="BDSP01000052">
    <property type="protein sequence ID" value="GAX12467.1"/>
    <property type="molecule type" value="Genomic_DNA"/>
</dbReference>
<evidence type="ECO:0000256" key="9">
    <source>
        <dbReference type="ARBA" id="ARBA00023201"/>
    </source>
</evidence>
<dbReference type="GO" id="GO:0015386">
    <property type="term" value="F:potassium:proton antiporter activity"/>
    <property type="evidence" value="ECO:0007669"/>
    <property type="project" value="TreeGrafter"/>
</dbReference>
<dbReference type="Proteomes" id="UP000198406">
    <property type="component" value="Unassembled WGS sequence"/>
</dbReference>
<feature type="compositionally biased region" description="Polar residues" evidence="10">
    <location>
        <begin position="854"/>
        <end position="863"/>
    </location>
</feature>
<proteinExistence type="predicted"/>
<dbReference type="GO" id="GO:0098719">
    <property type="term" value="P:sodium ion import across plasma membrane"/>
    <property type="evidence" value="ECO:0007669"/>
    <property type="project" value="TreeGrafter"/>
</dbReference>
<evidence type="ECO:0000259" key="13">
    <source>
        <dbReference type="Pfam" id="PF00999"/>
    </source>
</evidence>
<evidence type="ECO:0000256" key="2">
    <source>
        <dbReference type="ARBA" id="ARBA00022448"/>
    </source>
</evidence>
<dbReference type="InterPro" id="IPR018422">
    <property type="entry name" value="Cation/H_exchanger_CPA1"/>
</dbReference>
<evidence type="ECO:0000256" key="8">
    <source>
        <dbReference type="ARBA" id="ARBA00023136"/>
    </source>
</evidence>
<evidence type="ECO:0000256" key="3">
    <source>
        <dbReference type="ARBA" id="ARBA00022475"/>
    </source>
</evidence>
<feature type="transmembrane region" description="Helical" evidence="11">
    <location>
        <begin position="149"/>
        <end position="171"/>
    </location>
</feature>
<organism evidence="14 15">
    <name type="scientific">Fistulifera solaris</name>
    <name type="common">Oleaginous diatom</name>
    <dbReference type="NCBI Taxonomy" id="1519565"/>
    <lineage>
        <taxon>Eukaryota</taxon>
        <taxon>Sar</taxon>
        <taxon>Stramenopiles</taxon>
        <taxon>Ochrophyta</taxon>
        <taxon>Bacillariophyta</taxon>
        <taxon>Bacillariophyceae</taxon>
        <taxon>Bacillariophycidae</taxon>
        <taxon>Naviculales</taxon>
        <taxon>Naviculaceae</taxon>
        <taxon>Fistulifera</taxon>
    </lineage>
</organism>
<comment type="caution">
    <text evidence="14">The sequence shown here is derived from an EMBL/GenBank/DDBJ whole genome shotgun (WGS) entry which is preliminary data.</text>
</comment>
<keyword evidence="5 11" id="KW-1133">Transmembrane helix</keyword>
<evidence type="ECO:0000256" key="5">
    <source>
        <dbReference type="ARBA" id="ARBA00022989"/>
    </source>
</evidence>
<feature type="transmembrane region" description="Helical" evidence="11">
    <location>
        <begin position="256"/>
        <end position="278"/>
    </location>
</feature>
<name>A0A1Z5JEN0_FISSO</name>
<sequence length="900" mass="101527">MQQSSLFLTRMLCLMLLWLHTAQTAEETHNNSTSIPGEPHLEEEEEHIESAYAVLFPSFTLTLGVCVFLLLSRYIHALPYTAVMFILGTIMGIGAELIDNTKDHINESIRLWIPIDSEVLLLVFLPGLIFKDSFGLNVHLFRMATTQCLIFAFPLVLAGTALTALIAKYIFPYDWSLDLCFTFGSILAATDPVAVAALMEQVGAPPRLKIHISGEALLNDGAAIVFFSIFSKRFYYLLNVEGLGEDVGWATGIALFFQKSLGGVAVGIFFGLGLLLFLRLLNRRFNREENVVEVMGTAAIAYTGYYVSDFVWATSGVISTMTTGLVVKFLGRAFINDLKLLDDFWTLMEHILNTVLFTLGGVVWGAVIARGEQDGVFTAKDWGYMLLLYVLLHLMRVLQFLAVYPVTKRIGLSTNMPETAFQVFGGLRGAVGIALALALDNRVNAAGADPIFAEQTTTLFAMVGGVAFLTLVINGVLAAPLIRYLGLTQSTEAREKIINAYETRYKLAMIDEMVRLLTQPRFIMVNFALVKHHVPLLRDLTRQQLRDAVEKHRETTPAEDYKPPFLKRILPYLPEDTEEKLYQQKRMLEQTEDVLDTEAYARKLRHDQRTKLRRRRRQSSMRFMMSGEPLTAMEMRLLFISIMKAAYDQQVNDGELADQEFLTVSLHQSLDFAEDAVSKGQPLQDWDYVTFVDGPVQSAYKHVKKSSLLKKFFETASSGLNLKHKVKTLDIERSLAFMEAHRWAADYFLKEFQGVDKELAEAGKYVLMESQIQWKKAAAVLEKYDEKDVTDVVSHKFCSIVLNSAVKYIEKLVEVGLMNESEAEHHVEEIEHHLKDVHTCRNFDHPGELPVDSYNDQQEQEVSQFHLRATPKRSHHSASHSIPEEEEEAHPGSGFFLASG</sequence>
<gene>
    <name evidence="14" type="ORF">FisN_24Hh041</name>
</gene>
<protein>
    <recommendedName>
        <fullName evidence="13">Cation/H+ exchanger transmembrane domain-containing protein</fullName>
    </recommendedName>
</protein>
<feature type="transmembrane region" description="Helical" evidence="11">
    <location>
        <begin position="78"/>
        <end position="97"/>
    </location>
</feature>
<dbReference type="PANTHER" id="PTHR10110">
    <property type="entry name" value="SODIUM/HYDROGEN EXCHANGER"/>
    <property type="match status" value="1"/>
</dbReference>
<dbReference type="GO" id="GO:0005886">
    <property type="term" value="C:plasma membrane"/>
    <property type="evidence" value="ECO:0007669"/>
    <property type="project" value="UniProtKB-SubCell"/>
</dbReference>
<evidence type="ECO:0000313" key="14">
    <source>
        <dbReference type="EMBL" id="GAX12467.1"/>
    </source>
</evidence>
<feature type="transmembrane region" description="Helical" evidence="11">
    <location>
        <begin position="313"/>
        <end position="331"/>
    </location>
</feature>
<feature type="transmembrane region" description="Helical" evidence="11">
    <location>
        <begin position="382"/>
        <end position="407"/>
    </location>
</feature>
<feature type="chain" id="PRO_5012984065" description="Cation/H+ exchanger transmembrane domain-containing protein" evidence="12">
    <location>
        <begin position="25"/>
        <end position="900"/>
    </location>
</feature>
<accession>A0A1Z5JEN0</accession>
<evidence type="ECO:0000313" key="15">
    <source>
        <dbReference type="Proteomes" id="UP000198406"/>
    </source>
</evidence>
<evidence type="ECO:0000256" key="12">
    <source>
        <dbReference type="SAM" id="SignalP"/>
    </source>
</evidence>
<evidence type="ECO:0000256" key="7">
    <source>
        <dbReference type="ARBA" id="ARBA00023065"/>
    </source>
</evidence>
<evidence type="ECO:0000256" key="11">
    <source>
        <dbReference type="SAM" id="Phobius"/>
    </source>
</evidence>
<feature type="region of interest" description="Disordered" evidence="10">
    <location>
        <begin position="848"/>
        <end position="900"/>
    </location>
</feature>
<comment type="subcellular location">
    <subcellularLocation>
        <location evidence="1">Cell membrane</location>
        <topology evidence="1">Multi-pass membrane protein</topology>
    </subcellularLocation>
</comment>
<keyword evidence="4 11" id="KW-0812">Transmembrane</keyword>
<dbReference type="GO" id="GO:0051453">
    <property type="term" value="P:regulation of intracellular pH"/>
    <property type="evidence" value="ECO:0007669"/>
    <property type="project" value="TreeGrafter"/>
</dbReference>
<keyword evidence="7" id="KW-0406">Ion transport</keyword>
<dbReference type="GO" id="GO:0015385">
    <property type="term" value="F:sodium:proton antiporter activity"/>
    <property type="evidence" value="ECO:0007669"/>
    <property type="project" value="InterPro"/>
</dbReference>
<keyword evidence="8 11" id="KW-0472">Membrane</keyword>
<dbReference type="InterPro" id="IPR006153">
    <property type="entry name" value="Cation/H_exchanger_TM"/>
</dbReference>
<feature type="signal peptide" evidence="12">
    <location>
        <begin position="1"/>
        <end position="24"/>
    </location>
</feature>
<dbReference type="AlphaFoldDB" id="A0A1Z5JEN0"/>
<keyword evidence="15" id="KW-1185">Reference proteome</keyword>
<evidence type="ECO:0000256" key="4">
    <source>
        <dbReference type="ARBA" id="ARBA00022692"/>
    </source>
</evidence>
<feature type="transmembrane region" description="Helical" evidence="11">
    <location>
        <begin position="48"/>
        <end position="71"/>
    </location>
</feature>
<keyword evidence="12" id="KW-0732">Signal</keyword>
<dbReference type="InParanoid" id="A0A1Z5JEN0"/>
<evidence type="ECO:0000256" key="10">
    <source>
        <dbReference type="SAM" id="MobiDB-lite"/>
    </source>
</evidence>
<evidence type="ECO:0000256" key="1">
    <source>
        <dbReference type="ARBA" id="ARBA00004651"/>
    </source>
</evidence>
<feature type="compositionally biased region" description="Basic residues" evidence="10">
    <location>
        <begin position="869"/>
        <end position="878"/>
    </location>
</feature>
<keyword evidence="2" id="KW-0813">Transport</keyword>
<feature type="transmembrane region" description="Helical" evidence="11">
    <location>
        <begin position="419"/>
        <end position="439"/>
    </location>
</feature>
<feature type="transmembrane region" description="Helical" evidence="11">
    <location>
        <begin position="459"/>
        <end position="482"/>
    </location>
</feature>